<dbReference type="RefSeq" id="WP_141329708.1">
    <property type="nucleotide sequence ID" value="NZ_BJNT01000011.1"/>
</dbReference>
<feature type="transmembrane region" description="Helical" evidence="2">
    <location>
        <begin position="49"/>
        <end position="71"/>
    </location>
</feature>
<feature type="transmembrane region" description="Helical" evidence="2">
    <location>
        <begin position="160"/>
        <end position="181"/>
    </location>
</feature>
<name>A0A0X2NL47_9CORY</name>
<accession>A0A0X2NL47</accession>
<keyword evidence="2" id="KW-0472">Membrane</keyword>
<feature type="transmembrane region" description="Helical" evidence="2">
    <location>
        <begin position="100"/>
        <end position="119"/>
    </location>
</feature>
<dbReference type="Proteomes" id="UP000182498">
    <property type="component" value="Unassembled WGS sequence"/>
</dbReference>
<sequence length="255" mass="27868">MSDVTKEGTPSLEERQRRRTEAINARVDSLAEEAGGDLARAERRAAGTIILGSATVPLIIGILLVVTAFFLPHSGEVRGYDVLLFSDRSDQFLTTMPERIFVWLAFVGGILLTAATLISKATIVGWVNWVVCGIGVFYCFLAVGMRNTRGPEEPGSGPGIGLWLTGLGLLIIVIALSTRVFRRTAVQSAINTRRREAADKDEESLAAQQRLRVGMPAVPHTTDVDDRRARVAARRRAREEREDQPGEPDQGSDTE</sequence>
<reference evidence="4 6" key="3">
    <citation type="submission" date="2019-06" db="EMBL/GenBank/DDBJ databases">
        <title>Whole genome shotgun sequence of Corynebacterium variabile NBRC 15286.</title>
        <authorList>
            <person name="Hosoyama A."/>
            <person name="Uohara A."/>
            <person name="Ohji S."/>
            <person name="Ichikawa N."/>
        </authorList>
    </citation>
    <scope>NUCLEOTIDE SEQUENCE [LARGE SCALE GENOMIC DNA]</scope>
    <source>
        <strain evidence="4 6">NBRC 15286</strain>
    </source>
</reference>
<evidence type="ECO:0000313" key="5">
    <source>
        <dbReference type="Proteomes" id="UP000182498"/>
    </source>
</evidence>
<protein>
    <submittedName>
        <fullName evidence="3">Uncharacterized protein</fullName>
    </submittedName>
</protein>
<dbReference type="AlphaFoldDB" id="A0A0X2NL47"/>
<evidence type="ECO:0000313" key="4">
    <source>
        <dbReference type="EMBL" id="GEC86183.1"/>
    </source>
</evidence>
<evidence type="ECO:0000313" key="6">
    <source>
        <dbReference type="Proteomes" id="UP000319986"/>
    </source>
</evidence>
<keyword evidence="2" id="KW-0812">Transmembrane</keyword>
<feature type="region of interest" description="Disordered" evidence="1">
    <location>
        <begin position="208"/>
        <end position="255"/>
    </location>
</feature>
<reference evidence="5" key="2">
    <citation type="submission" date="2015-11" db="EMBL/GenBank/DDBJ databases">
        <authorList>
            <person name="Dugat-Bony E."/>
        </authorList>
    </citation>
    <scope>NUCLEOTIDE SEQUENCE [LARGE SCALE GENOMIC DNA]</scope>
    <source>
        <strain evidence="5">Mu292</strain>
    </source>
</reference>
<dbReference type="Proteomes" id="UP000319986">
    <property type="component" value="Unassembled WGS sequence"/>
</dbReference>
<dbReference type="EMBL" id="BJNT01000011">
    <property type="protein sequence ID" value="GEC86183.1"/>
    <property type="molecule type" value="Genomic_DNA"/>
</dbReference>
<dbReference type="GeneID" id="82887636"/>
<gene>
    <name evidence="4" type="ORF">CVA01_14970</name>
    <name evidence="3" type="ORF">CVAR292_00780</name>
</gene>
<evidence type="ECO:0000313" key="3">
    <source>
        <dbReference type="EMBL" id="CUU65461.1"/>
    </source>
</evidence>
<dbReference type="OrthoDB" id="4773013at2"/>
<evidence type="ECO:0000256" key="2">
    <source>
        <dbReference type="SAM" id="Phobius"/>
    </source>
</evidence>
<organism evidence="3 5">
    <name type="scientific">Corynebacterium variabile</name>
    <dbReference type="NCBI Taxonomy" id="1727"/>
    <lineage>
        <taxon>Bacteria</taxon>
        <taxon>Bacillati</taxon>
        <taxon>Actinomycetota</taxon>
        <taxon>Actinomycetes</taxon>
        <taxon>Mycobacteriales</taxon>
        <taxon>Corynebacteriaceae</taxon>
        <taxon>Corynebacterium</taxon>
    </lineage>
</organism>
<keyword evidence="2" id="KW-1133">Transmembrane helix</keyword>
<proteinExistence type="predicted"/>
<reference evidence="3" key="1">
    <citation type="submission" date="2015-11" db="EMBL/GenBank/DDBJ databases">
        <authorList>
            <person name="Zhang Y."/>
            <person name="Guo Z."/>
        </authorList>
    </citation>
    <scope>NUCLEOTIDE SEQUENCE [LARGE SCALE GENOMIC DNA]</scope>
    <source>
        <strain evidence="3">Mu292</strain>
    </source>
</reference>
<dbReference type="EMBL" id="FAUH01000004">
    <property type="protein sequence ID" value="CUU65461.1"/>
    <property type="molecule type" value="Genomic_DNA"/>
</dbReference>
<keyword evidence="5" id="KW-1185">Reference proteome</keyword>
<feature type="transmembrane region" description="Helical" evidence="2">
    <location>
        <begin position="126"/>
        <end position="145"/>
    </location>
</feature>
<evidence type="ECO:0000256" key="1">
    <source>
        <dbReference type="SAM" id="MobiDB-lite"/>
    </source>
</evidence>